<dbReference type="InterPro" id="IPR036397">
    <property type="entry name" value="RNaseH_sf"/>
</dbReference>
<dbReference type="PANTHER" id="PTHR33116">
    <property type="entry name" value="REVERSE TRANSCRIPTASE ZINC-BINDING DOMAIN-CONTAINING PROTEIN-RELATED-RELATED"/>
    <property type="match status" value="1"/>
</dbReference>
<dbReference type="AlphaFoldDB" id="A0A2N9IGY1"/>
<evidence type="ECO:0000259" key="1">
    <source>
        <dbReference type="PROSITE" id="PS50878"/>
    </source>
</evidence>
<dbReference type="SUPFAM" id="SSF53098">
    <property type="entry name" value="Ribonuclease H-like"/>
    <property type="match status" value="1"/>
</dbReference>
<name>A0A2N9IGY1_FAGSY</name>
<dbReference type="GO" id="GO:0003676">
    <property type="term" value="F:nucleic acid binding"/>
    <property type="evidence" value="ECO:0007669"/>
    <property type="project" value="InterPro"/>
</dbReference>
<dbReference type="CDD" id="cd06222">
    <property type="entry name" value="RNase_H_like"/>
    <property type="match status" value="1"/>
</dbReference>
<reference evidence="2" key="1">
    <citation type="submission" date="2018-02" db="EMBL/GenBank/DDBJ databases">
        <authorList>
            <person name="Cohen D.B."/>
            <person name="Kent A.D."/>
        </authorList>
    </citation>
    <scope>NUCLEOTIDE SEQUENCE</scope>
</reference>
<protein>
    <recommendedName>
        <fullName evidence="1">Reverse transcriptase domain-containing protein</fullName>
    </recommendedName>
</protein>
<dbReference type="GO" id="GO:0004523">
    <property type="term" value="F:RNA-DNA hybrid ribonuclease activity"/>
    <property type="evidence" value="ECO:0007669"/>
    <property type="project" value="InterPro"/>
</dbReference>
<dbReference type="Pfam" id="PF13966">
    <property type="entry name" value="zf-RVT"/>
    <property type="match status" value="1"/>
</dbReference>
<dbReference type="InterPro" id="IPR044730">
    <property type="entry name" value="RNase_H-like_dom_plant"/>
</dbReference>
<dbReference type="Pfam" id="PF00078">
    <property type="entry name" value="RVT_1"/>
    <property type="match status" value="1"/>
</dbReference>
<dbReference type="InterPro" id="IPR000477">
    <property type="entry name" value="RT_dom"/>
</dbReference>
<dbReference type="InterPro" id="IPR002156">
    <property type="entry name" value="RNaseH_domain"/>
</dbReference>
<dbReference type="PANTHER" id="PTHR33116:SF86">
    <property type="entry name" value="REVERSE TRANSCRIPTASE DOMAIN-CONTAINING PROTEIN"/>
    <property type="match status" value="1"/>
</dbReference>
<dbReference type="Pfam" id="PF13456">
    <property type="entry name" value="RVT_3"/>
    <property type="match status" value="1"/>
</dbReference>
<dbReference type="Gene3D" id="3.30.420.10">
    <property type="entry name" value="Ribonuclease H-like superfamily/Ribonuclease H"/>
    <property type="match status" value="1"/>
</dbReference>
<dbReference type="EMBL" id="OIVN01005669">
    <property type="protein sequence ID" value="SPD23565.1"/>
    <property type="molecule type" value="Genomic_DNA"/>
</dbReference>
<dbReference type="InterPro" id="IPR026960">
    <property type="entry name" value="RVT-Znf"/>
</dbReference>
<dbReference type="SUPFAM" id="SSF56672">
    <property type="entry name" value="DNA/RNA polymerases"/>
    <property type="match status" value="1"/>
</dbReference>
<evidence type="ECO:0000313" key="2">
    <source>
        <dbReference type="EMBL" id="SPD23565.1"/>
    </source>
</evidence>
<sequence length="916" mass="103305">MDEAVDFPSNLEQLIEPVIIESENASLCLIPTPQEIKAVLFELNNQKAPGPDGLPALFYKKYWDIVGTTVIEAIQSFFRSGQLLKEVNNSLIVLIPKVKSPSSVNHFRPISLCNTVYKTISKLIVSKIRPILDKLISPAQSAFIPNRWIAENQLIVHELCLLILVSMACLSIGLWNVLALFHPSILINGGKSKIIFPTRGLRQGDPLSPYLFILCQEVLSRIIDREHMIGNIKGVKMNMGGPDFTHVMFADDLMLFSKASSNEVLSLNSCLEKYCRWSGQLINRSKSGIIFSKLVHLNQKRRLKNMLQMKKVPENAKYLGAPLFSSRSRSKDFMYLQENLEARLTGWRSKCLSWAGRCTLIKSVAQAIPTYTFSTFDVPTAVCDKLDATTRRFWWSPKKEKGRKAKKCNEAFIAKLSWMIASKRDSPCMRALRCKYKVKDSWLSDEPRIHATQTWRAMERMKPLIKEGACFLVGNGLSIDVWKEPWVPWLPQFIPKPKNQSTAIVPMKVADLIDQSSKCWSESKLNELFDDASISAIKQISIPTIPKIDKLVWILDSKGNFSVKSAIKTNQSQTIGNLEGNWKSLWKLKLHERFKVLVWRIANGILPTRTVVASKLGQGDVCCPFCHDSEESIDHLFFKCFVSRAIWFGLTWAIHSCHFNILNSKDILKFICDPPIIATANAEPKRLREQTSIQFATTLECIWNLRNQVVHHNHEFNIMVIIKQLEVRILEHIHAVEEPKAGVESNVKRLDLIWKVPAVGTIKLNVDAACSMDIAAISVVARNNHGHIIKAWAKQIAAKDPAVAEASAINWAMEQAECENYKSISVESDSKLCIDALSSPIAECPWKIHAQTSLSLDLVSHFNLCTFLWARRDANQVAHVLAKVALSLCHPLCCNSVSLPPSVLEAWTRDLSLLSN</sequence>
<dbReference type="PROSITE" id="PS50878">
    <property type="entry name" value="RT_POL"/>
    <property type="match status" value="1"/>
</dbReference>
<proteinExistence type="predicted"/>
<dbReference type="CDD" id="cd01650">
    <property type="entry name" value="RT_nLTR_like"/>
    <property type="match status" value="1"/>
</dbReference>
<feature type="domain" description="Reverse transcriptase" evidence="1">
    <location>
        <begin position="76"/>
        <end position="323"/>
    </location>
</feature>
<accession>A0A2N9IGY1</accession>
<organism evidence="2">
    <name type="scientific">Fagus sylvatica</name>
    <name type="common">Beechnut</name>
    <dbReference type="NCBI Taxonomy" id="28930"/>
    <lineage>
        <taxon>Eukaryota</taxon>
        <taxon>Viridiplantae</taxon>
        <taxon>Streptophyta</taxon>
        <taxon>Embryophyta</taxon>
        <taxon>Tracheophyta</taxon>
        <taxon>Spermatophyta</taxon>
        <taxon>Magnoliopsida</taxon>
        <taxon>eudicotyledons</taxon>
        <taxon>Gunneridae</taxon>
        <taxon>Pentapetalae</taxon>
        <taxon>rosids</taxon>
        <taxon>fabids</taxon>
        <taxon>Fagales</taxon>
        <taxon>Fagaceae</taxon>
        <taxon>Fagus</taxon>
    </lineage>
</organism>
<gene>
    <name evidence="2" type="ORF">FSB_LOCUS51447</name>
</gene>
<dbReference type="InterPro" id="IPR043502">
    <property type="entry name" value="DNA/RNA_pol_sf"/>
</dbReference>
<dbReference type="InterPro" id="IPR012337">
    <property type="entry name" value="RNaseH-like_sf"/>
</dbReference>